<dbReference type="Gene3D" id="3.90.400.10">
    <property type="entry name" value="Oligo-1,6-glucosidase, Domain 2"/>
    <property type="match status" value="1"/>
</dbReference>
<dbReference type="OrthoDB" id="9805159at2"/>
<dbReference type="InterPro" id="IPR017853">
    <property type="entry name" value="GH"/>
</dbReference>
<keyword evidence="3" id="KW-1185">Reference proteome</keyword>
<dbReference type="Gene3D" id="2.60.40.1180">
    <property type="entry name" value="Golgi alpha-mannosidase II"/>
    <property type="match status" value="1"/>
</dbReference>
<dbReference type="SMART" id="SM00642">
    <property type="entry name" value="Aamy"/>
    <property type="match status" value="1"/>
</dbReference>
<dbReference type="PANTHER" id="PTHR10357:SF199">
    <property type="entry name" value="ALPHA AMYLASE CATALYTIC REGION"/>
    <property type="match status" value="1"/>
</dbReference>
<sequence length="571" mass="64313">MTPETIFGRMATVEVRSQLAQLRLQGIQHRRRLSPGSPRAGEQPTVSVIVGPELPVDEVVCLVTEPEAAVVPLRRVKTEWDLALWAYYEVWEAALPAHPAGTLVRYQIRAHDEDSGETYWADEATEYSYVVGDSGPPAWALPAIIYQIFPDRFSPGAGRAWNPAARLSDIYGGTLRGVIDHLDYIAGLGFTAIWLNPFFPDDTHHGYHASDYFTVNPRLGTMDDMRELVDKCRERGIRLLLDFVANHWGSKHATFQAALADRHSPYYDWYYWKNWPGEYTAYFDVLDLPKLNVNHPAVRDHLLRSIGFWLGDVGFDGLRLDHADGPSYDFWTDARAVARSVRPDAWMFGELIRPPDQQLSYAGLFDGTLDFLLCQAMRRTFAAGDMTLAGFDAFLNRHEAYFPSQAAFSRPSFLDNHDMNRFLWQAGGDKQKLKLAALTQFTLAGAPIVYNGTEVGVTQERAIHAPDSQGMEECRQPMLWGEAQDSDLSSYFWYLSHLRRDHSALWRGSRQTLHLDSAAQTYAYVRDDGHEAAIVGLNLSGEERAFTVPYVPRAASATFTLPPQSGDVAFI</sequence>
<gene>
    <name evidence="2" type="ORF">CFX0092_A2550</name>
</gene>
<dbReference type="Pfam" id="PF00128">
    <property type="entry name" value="Alpha-amylase"/>
    <property type="match status" value="1"/>
</dbReference>
<dbReference type="RefSeq" id="WP_095043760.1">
    <property type="nucleotide sequence ID" value="NZ_LN890655.1"/>
</dbReference>
<evidence type="ECO:0000313" key="3">
    <source>
        <dbReference type="Proteomes" id="UP000215027"/>
    </source>
</evidence>
<dbReference type="InterPro" id="IPR045857">
    <property type="entry name" value="O16G_dom_2"/>
</dbReference>
<organism evidence="2 3">
    <name type="scientific">Candidatus Promineifilum breve</name>
    <dbReference type="NCBI Taxonomy" id="1806508"/>
    <lineage>
        <taxon>Bacteria</taxon>
        <taxon>Bacillati</taxon>
        <taxon>Chloroflexota</taxon>
        <taxon>Ardenticatenia</taxon>
        <taxon>Candidatus Promineifilales</taxon>
        <taxon>Candidatus Promineifilaceae</taxon>
        <taxon>Candidatus Promineifilum</taxon>
    </lineage>
</organism>
<dbReference type="AlphaFoldDB" id="A0A160T5I0"/>
<dbReference type="KEGG" id="pbf:CFX0092_A2550"/>
<dbReference type="Proteomes" id="UP000215027">
    <property type="component" value="Chromosome I"/>
</dbReference>
<dbReference type="SUPFAM" id="SSF51445">
    <property type="entry name" value="(Trans)glycosidases"/>
    <property type="match status" value="1"/>
</dbReference>
<dbReference type="Gene3D" id="3.20.20.80">
    <property type="entry name" value="Glycosidases"/>
    <property type="match status" value="1"/>
</dbReference>
<name>A0A160T5I0_9CHLR</name>
<evidence type="ECO:0000313" key="2">
    <source>
        <dbReference type="EMBL" id="CUS04428.2"/>
    </source>
</evidence>
<dbReference type="SUPFAM" id="SSF51011">
    <property type="entry name" value="Glycosyl hydrolase domain"/>
    <property type="match status" value="1"/>
</dbReference>
<dbReference type="PANTHER" id="PTHR10357">
    <property type="entry name" value="ALPHA-AMYLASE FAMILY MEMBER"/>
    <property type="match status" value="1"/>
</dbReference>
<reference evidence="2" key="1">
    <citation type="submission" date="2016-01" db="EMBL/GenBank/DDBJ databases">
        <authorList>
            <person name="Mcilroy J.S."/>
            <person name="Karst M S."/>
            <person name="Albertsen M."/>
        </authorList>
    </citation>
    <scope>NUCLEOTIDE SEQUENCE</scope>
    <source>
        <strain evidence="2">Cfx-K</strain>
    </source>
</reference>
<dbReference type="InterPro" id="IPR006047">
    <property type="entry name" value="GH13_cat_dom"/>
</dbReference>
<dbReference type="EMBL" id="LN890655">
    <property type="protein sequence ID" value="CUS04428.2"/>
    <property type="molecule type" value="Genomic_DNA"/>
</dbReference>
<accession>A0A160T5I0</accession>
<protein>
    <submittedName>
        <fullName evidence="2">Alpha amylase catalytic region</fullName>
    </submittedName>
</protein>
<feature type="domain" description="Glycosyl hydrolase family 13 catalytic" evidence="1">
    <location>
        <begin position="147"/>
        <end position="499"/>
    </location>
</feature>
<evidence type="ECO:0000259" key="1">
    <source>
        <dbReference type="SMART" id="SM00642"/>
    </source>
</evidence>
<dbReference type="InterPro" id="IPR013780">
    <property type="entry name" value="Glyco_hydro_b"/>
</dbReference>
<proteinExistence type="predicted"/>
<dbReference type="GO" id="GO:0005975">
    <property type="term" value="P:carbohydrate metabolic process"/>
    <property type="evidence" value="ECO:0007669"/>
    <property type="project" value="InterPro"/>
</dbReference>